<reference evidence="2 3" key="1">
    <citation type="submission" date="2014-11" db="EMBL/GenBank/DDBJ databases">
        <title>Whole genome shotgun sequence of Sphingomonas parapaucimobilis NBRC 15100.</title>
        <authorList>
            <person name="Katano-Makiyama Y."/>
            <person name="Hosoyama A."/>
            <person name="Hashimoto M."/>
            <person name="Hosoyama Y."/>
            <person name="Noguchi M."/>
            <person name="Numata M."/>
            <person name="Tsuchikane K."/>
            <person name="Hirakata S."/>
            <person name="Uohara A."/>
            <person name="Shimodaira J."/>
            <person name="Ohji S."/>
            <person name="Ichikawa N."/>
            <person name="Kimura A."/>
            <person name="Yamazoe A."/>
            <person name="Fujita N."/>
        </authorList>
    </citation>
    <scope>NUCLEOTIDE SEQUENCE [LARGE SCALE GENOMIC DNA]</scope>
    <source>
        <strain evidence="2 3">NBRC 15100</strain>
    </source>
</reference>
<dbReference type="PROSITE" id="PS50943">
    <property type="entry name" value="HTH_CROC1"/>
    <property type="match status" value="2"/>
</dbReference>
<gene>
    <name evidence="2" type="ORF">SP5_112_00020</name>
</gene>
<dbReference type="Proteomes" id="UP000032305">
    <property type="component" value="Unassembled WGS sequence"/>
</dbReference>
<proteinExistence type="predicted"/>
<feature type="domain" description="HTH cro/C1-type" evidence="1">
    <location>
        <begin position="37"/>
        <end position="77"/>
    </location>
</feature>
<comment type="caution">
    <text evidence="2">The sequence shown here is derived from an EMBL/GenBank/DDBJ whole genome shotgun (WGS) entry which is preliminary data.</text>
</comment>
<protein>
    <recommendedName>
        <fullName evidence="1">HTH cro/C1-type domain-containing protein</fullName>
    </recommendedName>
</protein>
<organism evidence="2 3">
    <name type="scientific">Sphingomonas parapaucimobilis NBRC 15100</name>
    <dbReference type="NCBI Taxonomy" id="1219049"/>
    <lineage>
        <taxon>Bacteria</taxon>
        <taxon>Pseudomonadati</taxon>
        <taxon>Pseudomonadota</taxon>
        <taxon>Alphaproteobacteria</taxon>
        <taxon>Sphingomonadales</taxon>
        <taxon>Sphingomonadaceae</taxon>
        <taxon>Sphingomonas</taxon>
    </lineage>
</organism>
<dbReference type="SUPFAM" id="SSF47413">
    <property type="entry name" value="lambda repressor-like DNA-binding domains"/>
    <property type="match status" value="2"/>
</dbReference>
<dbReference type="Pfam" id="PF01381">
    <property type="entry name" value="HTH_3"/>
    <property type="match status" value="1"/>
</dbReference>
<feature type="domain" description="HTH cro/C1-type" evidence="1">
    <location>
        <begin position="106"/>
        <end position="138"/>
    </location>
</feature>
<dbReference type="AlphaFoldDB" id="A0A0A1WDH7"/>
<keyword evidence="3" id="KW-1185">Reference proteome</keyword>
<accession>A0A0A1WDH7</accession>
<dbReference type="RefSeq" id="WP_042491507.1">
    <property type="nucleotide sequence ID" value="NZ_BBPI01000112.1"/>
</dbReference>
<name>A0A0A1WDH7_9SPHN</name>
<evidence type="ECO:0000259" key="1">
    <source>
        <dbReference type="PROSITE" id="PS50943"/>
    </source>
</evidence>
<evidence type="ECO:0000313" key="2">
    <source>
        <dbReference type="EMBL" id="GAM02989.1"/>
    </source>
</evidence>
<dbReference type="CDD" id="cd00093">
    <property type="entry name" value="HTH_XRE"/>
    <property type="match status" value="2"/>
</dbReference>
<dbReference type="SMART" id="SM00530">
    <property type="entry name" value="HTH_XRE"/>
    <property type="match status" value="2"/>
</dbReference>
<evidence type="ECO:0000313" key="3">
    <source>
        <dbReference type="Proteomes" id="UP000032305"/>
    </source>
</evidence>
<dbReference type="GO" id="GO:0003677">
    <property type="term" value="F:DNA binding"/>
    <property type="evidence" value="ECO:0007669"/>
    <property type="project" value="InterPro"/>
</dbReference>
<sequence length="185" mass="20650">MRLPPGYARLKDNLGQIIRAHRLAGTGTDAPLPPKVFAHRVGISRVTLSRIEHDRVWPRSETLVVIMDIFMIDWPDVAEPGVTRSPPRRIPDTQQDMQRDYLCRALRAGRIALGWSLSDLARYSGISASQLSRIERGQGGKSAVFGWHPDYLAIELQDRLIVFTHPVLANVAGGGVRPIHPSHQK</sequence>
<dbReference type="InterPro" id="IPR010982">
    <property type="entry name" value="Lambda_DNA-bd_dom_sf"/>
</dbReference>
<dbReference type="InterPro" id="IPR001387">
    <property type="entry name" value="Cro/C1-type_HTH"/>
</dbReference>
<dbReference type="EMBL" id="BBPI01000112">
    <property type="protein sequence ID" value="GAM02989.1"/>
    <property type="molecule type" value="Genomic_DNA"/>
</dbReference>
<dbReference type="Gene3D" id="1.10.260.40">
    <property type="entry name" value="lambda repressor-like DNA-binding domains"/>
    <property type="match status" value="2"/>
</dbReference>